<dbReference type="Proteomes" id="UP000750334">
    <property type="component" value="Unassembled WGS sequence"/>
</dbReference>
<dbReference type="InterPro" id="IPR048505">
    <property type="entry name" value="Dicers-like_N_sf"/>
</dbReference>
<evidence type="ECO:0000256" key="2">
    <source>
        <dbReference type="ARBA" id="ARBA00022759"/>
    </source>
</evidence>
<dbReference type="InterPro" id="IPR048504">
    <property type="entry name" value="Dicers-like_N"/>
</dbReference>
<name>A0A9P7B5E9_MAUEX</name>
<accession>A0A9P7B5E9</accession>
<dbReference type="Pfam" id="PF20860">
    <property type="entry name" value="Dicers_N"/>
    <property type="match status" value="1"/>
</dbReference>
<dbReference type="SMART" id="SM00358">
    <property type="entry name" value="DSRM"/>
    <property type="match status" value="2"/>
</dbReference>
<dbReference type="AlphaFoldDB" id="A0A9P7B5E9"/>
<gene>
    <name evidence="9" type="ORF">C6P45_001765</name>
</gene>
<feature type="domain" description="DRBM" evidence="7">
    <location>
        <begin position="269"/>
        <end position="334"/>
    </location>
</feature>
<evidence type="ECO:0008006" key="11">
    <source>
        <dbReference type="Google" id="ProtNLM"/>
    </source>
</evidence>
<dbReference type="GO" id="GO:0005654">
    <property type="term" value="C:nucleoplasm"/>
    <property type="evidence" value="ECO:0007669"/>
    <property type="project" value="TreeGrafter"/>
</dbReference>
<organism evidence="9 10">
    <name type="scientific">Maudiozyma exigua</name>
    <name type="common">Yeast</name>
    <name type="synonym">Kazachstania exigua</name>
    <dbReference type="NCBI Taxonomy" id="34358"/>
    <lineage>
        <taxon>Eukaryota</taxon>
        <taxon>Fungi</taxon>
        <taxon>Dikarya</taxon>
        <taxon>Ascomycota</taxon>
        <taxon>Saccharomycotina</taxon>
        <taxon>Saccharomycetes</taxon>
        <taxon>Saccharomycetales</taxon>
        <taxon>Saccharomycetaceae</taxon>
        <taxon>Maudiozyma</taxon>
    </lineage>
</organism>
<dbReference type="Gene3D" id="1.20.1270.260">
    <property type="match status" value="1"/>
</dbReference>
<feature type="domain" description="DRBM" evidence="7">
    <location>
        <begin position="632"/>
        <end position="661"/>
    </location>
</feature>
<proteinExistence type="predicted"/>
<sequence length="669" mass="73526">MDTQDALQGSTTIGPNDGMNIRNFYKVQIACAELQACIKTIYECGLNIEELQKLANEASPVSQAIAESPSMLIANELLQKKETFNIEKMMETHKFNVELNPVDRFIYYPVISDPKLENLAFIHRSYPNMNVKLTEVEKTIMSNERLEFLGDSWLGAFVAHIIYKKYPYADEGALSMMKNAIVNNSNLAKLSEVLGFKERLKANIPTNKMKIKDKFSKNFADCVEAYIGALVVDRFGNDLKEVEDWVAFLAEDQFKELGPEMVKKPLNKGAKGELAELLQTNTLNEKLTYVKLNDASPFRVRAMLGPNILAYGEGHNIREAEQRAAMVVLENTPLLQKFCPFELEMNSSGPKYLIEETDDSSAEKRNISSSNDTDTATNKFVKINSNNSIPKSQEYVGTASTEPKIPVTNSNNLDIEEITNKVISLLGSKLTDIVSTVVTEAVKNDTSDNNAVQNSVVHRDTFTPVPKTATASSTTTDAAENATTPVTVTLRTPADVSTSATLPLPESTTASISKPAVQNSIPVVSIPVVSNPTDMNISSPPSPTSGSSNVSTTKYTPPALRNKNKSITLDTDKSVVPVDTLNDVPDAEDYYDKEAAQKLYALLGTIKDVPEYTVWQDEEGEPFNAVCLLKSDGQVIGEGSGRNKKLAKQICADNALRSTELQDIIKSRS</sequence>
<evidence type="ECO:0000259" key="8">
    <source>
        <dbReference type="PROSITE" id="PS50142"/>
    </source>
</evidence>
<evidence type="ECO:0000313" key="9">
    <source>
        <dbReference type="EMBL" id="KAG0659662.1"/>
    </source>
</evidence>
<protein>
    <recommendedName>
        <fullName evidence="11">RNase III domain-containing protein</fullName>
    </recommendedName>
</protein>
<dbReference type="Gene3D" id="1.10.1520.10">
    <property type="entry name" value="Ribonuclease III domain"/>
    <property type="match status" value="1"/>
</dbReference>
<evidence type="ECO:0000256" key="5">
    <source>
        <dbReference type="PROSITE-ProRule" id="PRU00266"/>
    </source>
</evidence>
<dbReference type="InterPro" id="IPR036389">
    <property type="entry name" value="RNase_III_sf"/>
</dbReference>
<keyword evidence="4 5" id="KW-0694">RNA-binding</keyword>
<dbReference type="Pfam" id="PF00035">
    <property type="entry name" value="dsrm"/>
    <property type="match status" value="2"/>
</dbReference>
<evidence type="ECO:0000256" key="3">
    <source>
        <dbReference type="ARBA" id="ARBA00022801"/>
    </source>
</evidence>
<dbReference type="GO" id="GO:0004525">
    <property type="term" value="F:ribonuclease III activity"/>
    <property type="evidence" value="ECO:0007669"/>
    <property type="project" value="InterPro"/>
</dbReference>
<keyword evidence="10" id="KW-1185">Reference proteome</keyword>
<keyword evidence="3" id="KW-0378">Hydrolase</keyword>
<dbReference type="InterPro" id="IPR000999">
    <property type="entry name" value="RNase_III_dom"/>
</dbReference>
<feature type="domain" description="RNase III" evidence="8">
    <location>
        <begin position="99"/>
        <end position="235"/>
    </location>
</feature>
<dbReference type="OrthoDB" id="2392202at2759"/>
<evidence type="ECO:0000313" key="10">
    <source>
        <dbReference type="Proteomes" id="UP000750334"/>
    </source>
</evidence>
<dbReference type="EMBL" id="PUHR01000188">
    <property type="protein sequence ID" value="KAG0659662.1"/>
    <property type="molecule type" value="Genomic_DNA"/>
</dbReference>
<dbReference type="PROSITE" id="PS50137">
    <property type="entry name" value="DS_RBD"/>
    <property type="match status" value="2"/>
</dbReference>
<reference evidence="9 10" key="1">
    <citation type="submission" date="2020-11" db="EMBL/GenBank/DDBJ databases">
        <title>Kefir isolates.</title>
        <authorList>
            <person name="Marcisauskas S."/>
            <person name="Kim Y."/>
            <person name="Blasche S."/>
        </authorList>
    </citation>
    <scope>NUCLEOTIDE SEQUENCE [LARGE SCALE GENOMIC DNA]</scope>
    <source>
        <strain evidence="9 10">OG2</strain>
    </source>
</reference>
<evidence type="ECO:0000256" key="4">
    <source>
        <dbReference type="ARBA" id="ARBA00022884"/>
    </source>
</evidence>
<dbReference type="PANTHER" id="PTHR11207">
    <property type="entry name" value="RIBONUCLEASE III"/>
    <property type="match status" value="1"/>
</dbReference>
<dbReference type="Pfam" id="PF00636">
    <property type="entry name" value="Ribonuclease_3"/>
    <property type="match status" value="1"/>
</dbReference>
<dbReference type="GO" id="GO:0006369">
    <property type="term" value="P:termination of RNA polymerase II transcription"/>
    <property type="evidence" value="ECO:0007669"/>
    <property type="project" value="TreeGrafter"/>
</dbReference>
<dbReference type="SUPFAM" id="SSF69065">
    <property type="entry name" value="RNase III domain-like"/>
    <property type="match status" value="1"/>
</dbReference>
<dbReference type="PANTHER" id="PTHR11207:SF0">
    <property type="entry name" value="RIBONUCLEASE 3"/>
    <property type="match status" value="1"/>
</dbReference>
<evidence type="ECO:0000259" key="7">
    <source>
        <dbReference type="PROSITE" id="PS50137"/>
    </source>
</evidence>
<dbReference type="SUPFAM" id="SSF54768">
    <property type="entry name" value="dsRNA-binding domain-like"/>
    <property type="match status" value="2"/>
</dbReference>
<feature type="region of interest" description="Disordered" evidence="6">
    <location>
        <begin position="534"/>
        <end position="566"/>
    </location>
</feature>
<dbReference type="PROSITE" id="PS50142">
    <property type="entry name" value="RNASE_3_2"/>
    <property type="match status" value="1"/>
</dbReference>
<comment type="caution">
    <text evidence="9">The sequence shown here is derived from an EMBL/GenBank/DDBJ whole genome shotgun (WGS) entry which is preliminary data.</text>
</comment>
<dbReference type="CDD" id="cd00593">
    <property type="entry name" value="RIBOc"/>
    <property type="match status" value="1"/>
</dbReference>
<feature type="compositionally biased region" description="Low complexity" evidence="6">
    <location>
        <begin position="544"/>
        <end position="553"/>
    </location>
</feature>
<dbReference type="InterPro" id="IPR014720">
    <property type="entry name" value="dsRBD_dom"/>
</dbReference>
<dbReference type="PROSITE" id="PS00517">
    <property type="entry name" value="RNASE_3_1"/>
    <property type="match status" value="1"/>
</dbReference>
<dbReference type="GO" id="GO:0003723">
    <property type="term" value="F:RNA binding"/>
    <property type="evidence" value="ECO:0007669"/>
    <property type="project" value="UniProtKB-UniRule"/>
</dbReference>
<dbReference type="GO" id="GO:0034475">
    <property type="term" value="P:U4 snRNA 3'-end processing"/>
    <property type="evidence" value="ECO:0007669"/>
    <property type="project" value="TreeGrafter"/>
</dbReference>
<evidence type="ECO:0000256" key="6">
    <source>
        <dbReference type="SAM" id="MobiDB-lite"/>
    </source>
</evidence>
<evidence type="ECO:0000256" key="1">
    <source>
        <dbReference type="ARBA" id="ARBA00022722"/>
    </source>
</evidence>
<dbReference type="SMART" id="SM00535">
    <property type="entry name" value="RIBOc"/>
    <property type="match status" value="1"/>
</dbReference>
<dbReference type="Gene3D" id="3.30.160.20">
    <property type="match status" value="2"/>
</dbReference>
<keyword evidence="1" id="KW-0540">Nuclease</keyword>
<keyword evidence="2" id="KW-0255">Endonuclease</keyword>
<dbReference type="GO" id="GO:0006364">
    <property type="term" value="P:rRNA processing"/>
    <property type="evidence" value="ECO:0007669"/>
    <property type="project" value="TreeGrafter"/>
</dbReference>